<proteinExistence type="predicted"/>
<accession>A0A9X0CLE0</accession>
<dbReference type="AlphaFoldDB" id="A0A9X0CLE0"/>
<organism evidence="1 2">
    <name type="scientific">Desmophyllum pertusum</name>
    <dbReference type="NCBI Taxonomy" id="174260"/>
    <lineage>
        <taxon>Eukaryota</taxon>
        <taxon>Metazoa</taxon>
        <taxon>Cnidaria</taxon>
        <taxon>Anthozoa</taxon>
        <taxon>Hexacorallia</taxon>
        <taxon>Scleractinia</taxon>
        <taxon>Caryophylliina</taxon>
        <taxon>Caryophylliidae</taxon>
        <taxon>Desmophyllum</taxon>
    </lineage>
</organism>
<protein>
    <submittedName>
        <fullName evidence="1">Uncharacterized protein</fullName>
    </submittedName>
</protein>
<evidence type="ECO:0000313" key="1">
    <source>
        <dbReference type="EMBL" id="KAJ7362016.1"/>
    </source>
</evidence>
<reference evidence="1" key="1">
    <citation type="submission" date="2023-01" db="EMBL/GenBank/DDBJ databases">
        <title>Genome assembly of the deep-sea coral Lophelia pertusa.</title>
        <authorList>
            <person name="Herrera S."/>
            <person name="Cordes E."/>
        </authorList>
    </citation>
    <scope>NUCLEOTIDE SEQUENCE</scope>
    <source>
        <strain evidence="1">USNM1676648</strain>
        <tissue evidence="1">Polyp</tissue>
    </source>
</reference>
<dbReference type="OrthoDB" id="5957776at2759"/>
<evidence type="ECO:0000313" key="2">
    <source>
        <dbReference type="Proteomes" id="UP001163046"/>
    </source>
</evidence>
<gene>
    <name evidence="1" type="ORF">OS493_013104</name>
</gene>
<name>A0A9X0CLE0_9CNID</name>
<keyword evidence="2" id="KW-1185">Reference proteome</keyword>
<dbReference type="Proteomes" id="UP001163046">
    <property type="component" value="Unassembled WGS sequence"/>
</dbReference>
<sequence length="215" mass="24937">MTLHIIGRSICLVPDFPEELRSFILFWTFIQRSLKIYIWNYGFVGDVDKFDFRAIVAELVCPWTLGTKSDVRHLVAVTSHPTTNELLVLNSDSELSYFKLQDSNPVLTSLVKLHVDSSFHNDNISLFFALVLWLDFCGSRVLLRFMIFTVELKSASLKTYRDKMFTCGKVFTWLIRLDFGRSVEFGSFNLEQFLKFLNASNLPLNPQTLETRFPQ</sequence>
<comment type="caution">
    <text evidence="1">The sequence shown here is derived from an EMBL/GenBank/DDBJ whole genome shotgun (WGS) entry which is preliminary data.</text>
</comment>
<dbReference type="EMBL" id="MU827307">
    <property type="protein sequence ID" value="KAJ7362016.1"/>
    <property type="molecule type" value="Genomic_DNA"/>
</dbReference>